<name>A0ABV5XQ96_9NOCA</name>
<reference evidence="1 2" key="1">
    <citation type="submission" date="2024-09" db="EMBL/GenBank/DDBJ databases">
        <authorList>
            <person name="Sun Q."/>
            <person name="Mori K."/>
        </authorList>
    </citation>
    <scope>NUCLEOTIDE SEQUENCE [LARGE SCALE GENOMIC DNA]</scope>
    <source>
        <strain evidence="1 2">JCM 11411</strain>
    </source>
</reference>
<keyword evidence="2" id="KW-1185">Reference proteome</keyword>
<proteinExistence type="predicted"/>
<organism evidence="1 2">
    <name type="scientific">Rhodococcus baikonurensis</name>
    <dbReference type="NCBI Taxonomy" id="172041"/>
    <lineage>
        <taxon>Bacteria</taxon>
        <taxon>Bacillati</taxon>
        <taxon>Actinomycetota</taxon>
        <taxon>Actinomycetes</taxon>
        <taxon>Mycobacteriales</taxon>
        <taxon>Nocardiaceae</taxon>
        <taxon>Rhodococcus</taxon>
        <taxon>Rhodococcus erythropolis group</taxon>
    </lineage>
</organism>
<comment type="caution">
    <text evidence="1">The sequence shown here is derived from an EMBL/GenBank/DDBJ whole genome shotgun (WGS) entry which is preliminary data.</text>
</comment>
<dbReference type="GeneID" id="93806797"/>
<evidence type="ECO:0000313" key="1">
    <source>
        <dbReference type="EMBL" id="MFB9784647.1"/>
    </source>
</evidence>
<gene>
    <name evidence="1" type="ORF">ACFFQ6_33635</name>
</gene>
<dbReference type="RefSeq" id="WP_003944258.1">
    <property type="nucleotide sequence ID" value="NZ_JBEUOO010000068.1"/>
</dbReference>
<evidence type="ECO:0000313" key="2">
    <source>
        <dbReference type="Proteomes" id="UP001589587"/>
    </source>
</evidence>
<dbReference type="EMBL" id="JBHMAS010000090">
    <property type="protein sequence ID" value="MFB9784647.1"/>
    <property type="molecule type" value="Genomic_DNA"/>
</dbReference>
<sequence>MHEFAELIDKVRSRHERELHRLLRKALVPGTSRTIARKKPPPKLIGRSILDRTVEVRVFASHLALDTSTTMTGPYPAGSVLMMTFVGGRHVRTGEPVALDPIEADAWGLALVPPGFEEYALRLGTIAKFSAGVRHYRMVVASDGTACVMPPADKEVLLTSMG</sequence>
<dbReference type="Proteomes" id="UP001589587">
    <property type="component" value="Unassembled WGS sequence"/>
</dbReference>
<protein>
    <submittedName>
        <fullName evidence="1">Uncharacterized protein</fullName>
    </submittedName>
</protein>
<accession>A0ABV5XQ96</accession>